<evidence type="ECO:0000256" key="1">
    <source>
        <dbReference type="SAM" id="Phobius"/>
    </source>
</evidence>
<dbReference type="InterPro" id="IPR043151">
    <property type="entry name" value="BAH_sf"/>
</dbReference>
<accession>A0A8X6T3W6</accession>
<dbReference type="PROSITE" id="PS51038">
    <property type="entry name" value="BAH"/>
    <property type="match status" value="1"/>
</dbReference>
<feature type="transmembrane region" description="Helical" evidence="1">
    <location>
        <begin position="188"/>
        <end position="207"/>
    </location>
</feature>
<protein>
    <recommendedName>
        <fullName evidence="2">BAH domain-containing protein</fullName>
    </recommendedName>
</protein>
<evidence type="ECO:0000259" key="2">
    <source>
        <dbReference type="PROSITE" id="PS51038"/>
    </source>
</evidence>
<evidence type="ECO:0000313" key="3">
    <source>
        <dbReference type="EMBL" id="GFS72032.1"/>
    </source>
</evidence>
<dbReference type="GO" id="GO:0003682">
    <property type="term" value="F:chromatin binding"/>
    <property type="evidence" value="ECO:0007669"/>
    <property type="project" value="InterPro"/>
</dbReference>
<name>A0A8X6T3W6_NEPPI</name>
<dbReference type="Proteomes" id="UP000887013">
    <property type="component" value="Unassembled WGS sequence"/>
</dbReference>
<feature type="non-terminal residue" evidence="3">
    <location>
        <position position="1"/>
    </location>
</feature>
<proteinExistence type="predicted"/>
<organism evidence="3 4">
    <name type="scientific">Nephila pilipes</name>
    <name type="common">Giant wood spider</name>
    <name type="synonym">Nephila maculata</name>
    <dbReference type="NCBI Taxonomy" id="299642"/>
    <lineage>
        <taxon>Eukaryota</taxon>
        <taxon>Metazoa</taxon>
        <taxon>Ecdysozoa</taxon>
        <taxon>Arthropoda</taxon>
        <taxon>Chelicerata</taxon>
        <taxon>Arachnida</taxon>
        <taxon>Araneae</taxon>
        <taxon>Araneomorphae</taxon>
        <taxon>Entelegynae</taxon>
        <taxon>Araneoidea</taxon>
        <taxon>Nephilidae</taxon>
        <taxon>Nephila</taxon>
    </lineage>
</organism>
<evidence type="ECO:0000313" key="4">
    <source>
        <dbReference type="Proteomes" id="UP000887013"/>
    </source>
</evidence>
<dbReference type="Gene3D" id="2.30.30.490">
    <property type="match status" value="1"/>
</dbReference>
<keyword evidence="1" id="KW-0812">Transmembrane</keyword>
<dbReference type="AlphaFoldDB" id="A0A8X6T3W6"/>
<comment type="caution">
    <text evidence="3">The sequence shown here is derived from an EMBL/GenBank/DDBJ whole genome shotgun (WGS) entry which is preliminary data.</text>
</comment>
<reference evidence="3" key="1">
    <citation type="submission" date="2020-08" db="EMBL/GenBank/DDBJ databases">
        <title>Multicomponent nature underlies the extraordinary mechanical properties of spider dragline silk.</title>
        <authorList>
            <person name="Kono N."/>
            <person name="Nakamura H."/>
            <person name="Mori M."/>
            <person name="Yoshida Y."/>
            <person name="Ohtoshi R."/>
            <person name="Malay A.D."/>
            <person name="Moran D.A.P."/>
            <person name="Tomita M."/>
            <person name="Numata K."/>
            <person name="Arakawa K."/>
        </authorList>
    </citation>
    <scope>NUCLEOTIDE SEQUENCE</scope>
</reference>
<dbReference type="OrthoDB" id="5376140at2759"/>
<sequence length="223" mass="26403">YDSETCRFVDPPLLHENYPLQDDPSDDKNKLIKCLGCIKESDDEKIKCVKLDFVEEEDDVKYYNSATWLGVTIRPGDCVYIDPEVFPSKVETEKKKQNIKEKEVDDSMYPEVYRRKNDYVKGSNVDVPEPFKIGYIIKIFQKKKKSSLPKITVKIFYRPEDTHKRDHLSTYELDLNLIYYSDDGVCTAVYIIFIYLFIHVLISHVFFETRWVKTEKNKTFLYS</sequence>
<dbReference type="InterPro" id="IPR001025">
    <property type="entry name" value="BAH_dom"/>
</dbReference>
<dbReference type="EMBL" id="BMAW01001001">
    <property type="protein sequence ID" value="GFS72032.1"/>
    <property type="molecule type" value="Genomic_DNA"/>
</dbReference>
<gene>
    <name evidence="3" type="ORF">NPIL_694151</name>
</gene>
<feature type="domain" description="BAH" evidence="2">
    <location>
        <begin position="112"/>
        <end position="223"/>
    </location>
</feature>
<keyword evidence="1" id="KW-0472">Membrane</keyword>
<keyword evidence="4" id="KW-1185">Reference proteome</keyword>
<keyword evidence="1" id="KW-1133">Transmembrane helix</keyword>
<dbReference type="Pfam" id="PF01426">
    <property type="entry name" value="BAH"/>
    <property type="match status" value="1"/>
</dbReference>